<gene>
    <name evidence="2" type="ORF">OU415_13230</name>
</gene>
<dbReference type="InterPro" id="IPR010982">
    <property type="entry name" value="Lambda_DNA-bd_dom_sf"/>
</dbReference>
<evidence type="ECO:0000313" key="3">
    <source>
        <dbReference type="Proteomes" id="UP001210380"/>
    </source>
</evidence>
<organism evidence="2 3">
    <name type="scientific">Saccharopolyspora oryzae</name>
    <dbReference type="NCBI Taxonomy" id="2997343"/>
    <lineage>
        <taxon>Bacteria</taxon>
        <taxon>Bacillati</taxon>
        <taxon>Actinomycetota</taxon>
        <taxon>Actinomycetes</taxon>
        <taxon>Pseudonocardiales</taxon>
        <taxon>Pseudonocardiaceae</taxon>
        <taxon>Saccharopolyspora</taxon>
    </lineage>
</organism>
<reference evidence="2 3" key="1">
    <citation type="submission" date="2022-11" db="EMBL/GenBank/DDBJ databases">
        <title>Draft genome sequence of Saccharopolyspora sp. WRP15-2 isolated from rhizosphere soils of wild rice in Thailand.</title>
        <authorList>
            <person name="Duangmal K."/>
            <person name="Kammanee S."/>
            <person name="Muangham S."/>
        </authorList>
    </citation>
    <scope>NUCLEOTIDE SEQUENCE [LARGE SCALE GENOMIC DNA]</scope>
    <source>
        <strain evidence="2 3">WRP15-2</strain>
    </source>
</reference>
<feature type="domain" description="HTH cro/C1-type" evidence="1">
    <location>
        <begin position="14"/>
        <end position="68"/>
    </location>
</feature>
<proteinExistence type="predicted"/>
<dbReference type="InterPro" id="IPR043917">
    <property type="entry name" value="DUF5753"/>
</dbReference>
<dbReference type="InterPro" id="IPR001387">
    <property type="entry name" value="Cro/C1-type_HTH"/>
</dbReference>
<sequence>MAGTARQVHLGRQLRQLRTNAGLSLDEAAAHLERSRATVGHWERGHSRVSAKDLDALLEFYDAPEDLVEQLQQLRRESGQRGWWQSYKLPAYLAPFVGFEAEASEIFHYELGVVPGLLQTEAYARAVHEAGRLALTESELQNWVNVRLKRQERLDEGGGLALHVVIAEEALRRVVGSRAVMAEQLHHLADIAKRPTVNIQVLPFDSGAHEGIHGPILLLRFPDSAQSDVAYSDTVLGGHVIDDLRDVAELARLFASLQARALPEGNSSDLLRSIAHEHDQRAKE</sequence>
<dbReference type="SMART" id="SM00530">
    <property type="entry name" value="HTH_XRE"/>
    <property type="match status" value="1"/>
</dbReference>
<dbReference type="Pfam" id="PF19054">
    <property type="entry name" value="DUF5753"/>
    <property type="match status" value="1"/>
</dbReference>
<dbReference type="SUPFAM" id="SSF47413">
    <property type="entry name" value="lambda repressor-like DNA-binding domains"/>
    <property type="match status" value="1"/>
</dbReference>
<name>A0ABT4UXX6_9PSEU</name>
<evidence type="ECO:0000259" key="1">
    <source>
        <dbReference type="PROSITE" id="PS50943"/>
    </source>
</evidence>
<dbReference type="CDD" id="cd00093">
    <property type="entry name" value="HTH_XRE"/>
    <property type="match status" value="1"/>
</dbReference>
<protein>
    <submittedName>
        <fullName evidence="2">Helix-turn-helix transcriptional regulator</fullName>
    </submittedName>
</protein>
<dbReference type="RefSeq" id="WP_270948998.1">
    <property type="nucleotide sequence ID" value="NZ_JAQGLA010000015.1"/>
</dbReference>
<dbReference type="Gene3D" id="1.10.260.40">
    <property type="entry name" value="lambda repressor-like DNA-binding domains"/>
    <property type="match status" value="1"/>
</dbReference>
<dbReference type="EMBL" id="JAQGLA010000015">
    <property type="protein sequence ID" value="MDA3626403.1"/>
    <property type="molecule type" value="Genomic_DNA"/>
</dbReference>
<dbReference type="Proteomes" id="UP001210380">
    <property type="component" value="Unassembled WGS sequence"/>
</dbReference>
<evidence type="ECO:0000313" key="2">
    <source>
        <dbReference type="EMBL" id="MDA3626403.1"/>
    </source>
</evidence>
<dbReference type="Pfam" id="PF13560">
    <property type="entry name" value="HTH_31"/>
    <property type="match status" value="1"/>
</dbReference>
<dbReference type="PROSITE" id="PS50943">
    <property type="entry name" value="HTH_CROC1"/>
    <property type="match status" value="1"/>
</dbReference>
<keyword evidence="3" id="KW-1185">Reference proteome</keyword>
<accession>A0ABT4UXX6</accession>
<comment type="caution">
    <text evidence="2">The sequence shown here is derived from an EMBL/GenBank/DDBJ whole genome shotgun (WGS) entry which is preliminary data.</text>
</comment>